<protein>
    <submittedName>
        <fullName evidence="1">Uncharacterized protein</fullName>
    </submittedName>
</protein>
<proteinExistence type="predicted"/>
<gene>
    <name evidence="1" type="ORF">DMB90_04015</name>
</gene>
<accession>A0A5P6A966</accession>
<dbReference type="AlphaFoldDB" id="A0A5P6A966"/>
<dbReference type="EMBL" id="CP029752">
    <property type="protein sequence ID" value="QFG76478.1"/>
    <property type="molecule type" value="Genomic_DNA"/>
</dbReference>
<sequence length="75" mass="8177">MGRLSGTVLAYFPAGIAFFSHFSWHDSGTKVLACSNNPHKGILKVLSNGILKAYPTCHEGSKDENYSKAVVHDVR</sequence>
<evidence type="ECO:0000313" key="1">
    <source>
        <dbReference type="EMBL" id="QFG76478.1"/>
    </source>
</evidence>
<name>A0A5P6A966_RAOPL</name>
<organism evidence="1">
    <name type="scientific">Raoultella planticola</name>
    <name type="common">Klebsiella planticola</name>
    <dbReference type="NCBI Taxonomy" id="575"/>
    <lineage>
        <taxon>Bacteria</taxon>
        <taxon>Pseudomonadati</taxon>
        <taxon>Pseudomonadota</taxon>
        <taxon>Gammaproteobacteria</taxon>
        <taxon>Enterobacterales</taxon>
        <taxon>Enterobacteriaceae</taxon>
        <taxon>Klebsiella/Raoultella group</taxon>
        <taxon>Raoultella</taxon>
    </lineage>
</organism>
<reference evidence="1" key="1">
    <citation type="submission" date="2018-05" db="EMBL/GenBank/DDBJ databases">
        <title>Bacterial isolates from healthy term breastfed infants carrying antibiotic resistance genes.</title>
        <authorList>
            <person name="Casaburi G."/>
        </authorList>
    </citation>
    <scope>NUCLEOTIDE SEQUENCE [LARGE SCALE GENOMIC DNA]</scope>
    <source>
        <strain evidence="1">7084_4</strain>
    </source>
</reference>